<dbReference type="Proteomes" id="UP000078200">
    <property type="component" value="Unassembled WGS sequence"/>
</dbReference>
<accession>A0A1A9UZG4</accession>
<evidence type="ECO:0000313" key="2">
    <source>
        <dbReference type="Proteomes" id="UP000078200"/>
    </source>
</evidence>
<keyword evidence="2" id="KW-1185">Reference proteome</keyword>
<dbReference type="AlphaFoldDB" id="A0A1A9UZG4"/>
<evidence type="ECO:0000313" key="1">
    <source>
        <dbReference type="EnsemblMetazoa" id="GAUT020739-PA"/>
    </source>
</evidence>
<organism evidence="1 2">
    <name type="scientific">Glossina austeni</name>
    <name type="common">Savannah tsetse fly</name>
    <dbReference type="NCBI Taxonomy" id="7395"/>
    <lineage>
        <taxon>Eukaryota</taxon>
        <taxon>Metazoa</taxon>
        <taxon>Ecdysozoa</taxon>
        <taxon>Arthropoda</taxon>
        <taxon>Hexapoda</taxon>
        <taxon>Insecta</taxon>
        <taxon>Pterygota</taxon>
        <taxon>Neoptera</taxon>
        <taxon>Endopterygota</taxon>
        <taxon>Diptera</taxon>
        <taxon>Brachycera</taxon>
        <taxon>Muscomorpha</taxon>
        <taxon>Hippoboscoidea</taxon>
        <taxon>Glossinidae</taxon>
        <taxon>Glossina</taxon>
    </lineage>
</organism>
<sequence>MDVDLDLRYAFLHMTNASLDWINDDNENVPMTEVTSLITKRFGASNASLAMIRKEKINEHLAGTNGLESDNSLRNLDRRSFPTRGSRSCQVAQSNLAMTVGWKPQTMQLKRRKYNGNGRLEWNPNSIHSSSNNGGNIRTYVTTVALNPRLDRGYCNITTAVLDSKSSIRDCPKKCENGKQTHIKTHSQEQIGLSLFLSHKSASSLNFH</sequence>
<dbReference type="VEuPathDB" id="VectorBase:GAUT020739"/>
<protein>
    <submittedName>
        <fullName evidence="1">Uncharacterized protein</fullName>
    </submittedName>
</protein>
<proteinExistence type="predicted"/>
<dbReference type="EnsemblMetazoa" id="GAUT020739-RA">
    <property type="protein sequence ID" value="GAUT020739-PA"/>
    <property type="gene ID" value="GAUT020739"/>
</dbReference>
<name>A0A1A9UZG4_GLOAU</name>
<reference evidence="1" key="1">
    <citation type="submission" date="2020-05" db="UniProtKB">
        <authorList>
            <consortium name="EnsemblMetazoa"/>
        </authorList>
    </citation>
    <scope>IDENTIFICATION</scope>
    <source>
        <strain evidence="1">TTRI</strain>
    </source>
</reference>